<dbReference type="AlphaFoldDB" id="A0A4Y7LGC8"/>
<reference evidence="1 2" key="1">
    <citation type="journal article" date="2018" name="Science">
        <title>The opium poppy genome and morphinan production.</title>
        <authorList>
            <person name="Guo L."/>
            <person name="Winzer T."/>
            <person name="Yang X."/>
            <person name="Li Y."/>
            <person name="Ning Z."/>
            <person name="He Z."/>
            <person name="Teodor R."/>
            <person name="Lu Y."/>
            <person name="Bowser T.A."/>
            <person name="Graham I.A."/>
            <person name="Ye K."/>
        </authorList>
    </citation>
    <scope>NUCLEOTIDE SEQUENCE [LARGE SCALE GENOMIC DNA]</scope>
    <source>
        <strain evidence="2">cv. HN1</strain>
        <tissue evidence="1">Leaves</tissue>
    </source>
</reference>
<sequence>MSIVFLSMKPYKFGIRLPDDALLIKRTAYIVGIHEVQSFSVADPHRVGMFRFSVQLIQFL</sequence>
<dbReference type="EMBL" id="CM010725">
    <property type="protein sequence ID" value="RZC84553.1"/>
    <property type="molecule type" value="Genomic_DNA"/>
</dbReference>
<name>A0A4Y7LGC8_PAPSO</name>
<gene>
    <name evidence="1" type="ORF">C5167_047338</name>
</gene>
<evidence type="ECO:0000313" key="1">
    <source>
        <dbReference type="EMBL" id="RZC84553.1"/>
    </source>
</evidence>
<keyword evidence="2" id="KW-1185">Reference proteome</keyword>
<accession>A0A4Y7LGC8</accession>
<dbReference type="Gramene" id="RZC84553">
    <property type="protein sequence ID" value="RZC84553"/>
    <property type="gene ID" value="C5167_047338"/>
</dbReference>
<dbReference type="Proteomes" id="UP000316621">
    <property type="component" value="Chromosome 11"/>
</dbReference>
<evidence type="ECO:0000313" key="2">
    <source>
        <dbReference type="Proteomes" id="UP000316621"/>
    </source>
</evidence>
<proteinExistence type="predicted"/>
<protein>
    <submittedName>
        <fullName evidence="1">Uncharacterized protein</fullName>
    </submittedName>
</protein>
<organism evidence="1 2">
    <name type="scientific">Papaver somniferum</name>
    <name type="common">Opium poppy</name>
    <dbReference type="NCBI Taxonomy" id="3469"/>
    <lineage>
        <taxon>Eukaryota</taxon>
        <taxon>Viridiplantae</taxon>
        <taxon>Streptophyta</taxon>
        <taxon>Embryophyta</taxon>
        <taxon>Tracheophyta</taxon>
        <taxon>Spermatophyta</taxon>
        <taxon>Magnoliopsida</taxon>
        <taxon>Ranunculales</taxon>
        <taxon>Papaveraceae</taxon>
        <taxon>Papaveroideae</taxon>
        <taxon>Papaver</taxon>
    </lineage>
</organism>